<organism evidence="1 2">
    <name type="scientific">Avena sativa</name>
    <name type="common">Oat</name>
    <dbReference type="NCBI Taxonomy" id="4498"/>
    <lineage>
        <taxon>Eukaryota</taxon>
        <taxon>Viridiplantae</taxon>
        <taxon>Streptophyta</taxon>
        <taxon>Embryophyta</taxon>
        <taxon>Tracheophyta</taxon>
        <taxon>Spermatophyta</taxon>
        <taxon>Magnoliopsida</taxon>
        <taxon>Liliopsida</taxon>
        <taxon>Poales</taxon>
        <taxon>Poaceae</taxon>
        <taxon>BOP clade</taxon>
        <taxon>Pooideae</taxon>
        <taxon>Poodae</taxon>
        <taxon>Poeae</taxon>
        <taxon>Poeae Chloroplast Group 1 (Aveneae type)</taxon>
        <taxon>Aveninae</taxon>
        <taxon>Avena</taxon>
    </lineage>
</organism>
<reference evidence="1" key="1">
    <citation type="submission" date="2021-05" db="EMBL/GenBank/DDBJ databases">
        <authorList>
            <person name="Scholz U."/>
            <person name="Mascher M."/>
            <person name="Fiebig A."/>
        </authorList>
    </citation>
    <scope>NUCLEOTIDE SEQUENCE [LARGE SCALE GENOMIC DNA]</scope>
</reference>
<sequence length="147" mass="17533">MSNREEYDRDWLVYSKKVDRVYCFGCKLFTKGQQKGQLAKEGCNDWTHINNRLKNYETSVDHVLNMTNWYELRSRLEKHQTIVKAAQRQLEKEKDHWRKVLFRIVCIVKFLVKHNLAFRGSNSKLYEDSNGNFLGLVEMLAEFDPVI</sequence>
<dbReference type="EnsemblPlants" id="AVESA.00010b.r2.6CG1095790.1">
    <property type="protein sequence ID" value="AVESA.00010b.r2.6CG1095790.1.CDS.1"/>
    <property type="gene ID" value="AVESA.00010b.r2.6CG1095790"/>
</dbReference>
<name>A0ACD5Z457_AVESA</name>
<evidence type="ECO:0000313" key="2">
    <source>
        <dbReference type="Proteomes" id="UP001732700"/>
    </source>
</evidence>
<keyword evidence="2" id="KW-1185">Reference proteome</keyword>
<accession>A0ACD5Z457</accession>
<protein>
    <submittedName>
        <fullName evidence="1">Uncharacterized protein</fullName>
    </submittedName>
</protein>
<proteinExistence type="predicted"/>
<evidence type="ECO:0000313" key="1">
    <source>
        <dbReference type="EnsemblPlants" id="AVESA.00010b.r2.6CG1095790.1.CDS.1"/>
    </source>
</evidence>
<dbReference type="Proteomes" id="UP001732700">
    <property type="component" value="Chromosome 6C"/>
</dbReference>
<reference evidence="1" key="2">
    <citation type="submission" date="2025-09" db="UniProtKB">
        <authorList>
            <consortium name="EnsemblPlants"/>
        </authorList>
    </citation>
    <scope>IDENTIFICATION</scope>
</reference>